<evidence type="ECO:0000256" key="1">
    <source>
        <dbReference type="ARBA" id="ARBA00022676"/>
    </source>
</evidence>
<sequence>MTRRIHVAACCDENYVPYVAVMMLSALSSTAGTPITFHLINCSISPQSIRKLQDLIDRHNGQLEIYQPDDQLYLGLPTLRYGEAVYQRINLPEYIPLDINRILYIDADTLVLGNLDELWQLDLKNHLAAAVENLSPRACKDIGFPRAEYFNSGVLLIDLEGWRREGIHHQVTDYARENAHKLQYVDQCSLNAVLRGRWLRLMPDWNQQSDIYKVVKKYHEGSSYTQQSMEDAILDPKIVHFTGKKKPWKVYCFHPFKAQYKRLLETTPWADLPPPDAAFRVYLRYFFALRQRWKSHKRLSAIKKFQRSKPRHDT</sequence>
<keyword evidence="1" id="KW-0328">Glycosyltransferase</keyword>
<organism evidence="4">
    <name type="scientific">marine sediment metagenome</name>
    <dbReference type="NCBI Taxonomy" id="412755"/>
    <lineage>
        <taxon>unclassified sequences</taxon>
        <taxon>metagenomes</taxon>
        <taxon>ecological metagenomes</taxon>
    </lineage>
</organism>
<dbReference type="GO" id="GO:0016757">
    <property type="term" value="F:glycosyltransferase activity"/>
    <property type="evidence" value="ECO:0007669"/>
    <property type="project" value="UniProtKB-KW"/>
</dbReference>
<dbReference type="AlphaFoldDB" id="A0A0F9P0T3"/>
<name>A0A0F9P0T3_9ZZZZ</name>
<dbReference type="SUPFAM" id="SSF53448">
    <property type="entry name" value="Nucleotide-diphospho-sugar transferases"/>
    <property type="match status" value="1"/>
</dbReference>
<dbReference type="Gene3D" id="3.90.550.10">
    <property type="entry name" value="Spore Coat Polysaccharide Biosynthesis Protein SpsA, Chain A"/>
    <property type="match status" value="1"/>
</dbReference>
<dbReference type="GO" id="GO:0046872">
    <property type="term" value="F:metal ion binding"/>
    <property type="evidence" value="ECO:0007669"/>
    <property type="project" value="UniProtKB-KW"/>
</dbReference>
<dbReference type="InterPro" id="IPR050748">
    <property type="entry name" value="Glycosyltrans_8_dom-fam"/>
</dbReference>
<dbReference type="Pfam" id="PF01501">
    <property type="entry name" value="Glyco_transf_8"/>
    <property type="match status" value="1"/>
</dbReference>
<evidence type="ECO:0000313" key="4">
    <source>
        <dbReference type="EMBL" id="KKN23674.1"/>
    </source>
</evidence>
<dbReference type="CDD" id="cd04194">
    <property type="entry name" value="GT8_A4GalT_like"/>
    <property type="match status" value="1"/>
</dbReference>
<comment type="caution">
    <text evidence="4">The sequence shown here is derived from an EMBL/GenBank/DDBJ whole genome shotgun (WGS) entry which is preliminary data.</text>
</comment>
<accession>A0A0F9P0T3</accession>
<reference evidence="4" key="1">
    <citation type="journal article" date="2015" name="Nature">
        <title>Complex archaea that bridge the gap between prokaryotes and eukaryotes.</title>
        <authorList>
            <person name="Spang A."/>
            <person name="Saw J.H."/>
            <person name="Jorgensen S.L."/>
            <person name="Zaremba-Niedzwiedzka K."/>
            <person name="Martijn J."/>
            <person name="Lind A.E."/>
            <person name="van Eijk R."/>
            <person name="Schleper C."/>
            <person name="Guy L."/>
            <person name="Ettema T.J."/>
        </authorList>
    </citation>
    <scope>NUCLEOTIDE SEQUENCE</scope>
</reference>
<keyword evidence="2" id="KW-0808">Transferase</keyword>
<proteinExistence type="predicted"/>
<dbReference type="InterPro" id="IPR029044">
    <property type="entry name" value="Nucleotide-diphossugar_trans"/>
</dbReference>
<gene>
    <name evidence="4" type="ORF">LCGC14_0902640</name>
</gene>
<dbReference type="InterPro" id="IPR002495">
    <property type="entry name" value="Glyco_trans_8"/>
</dbReference>
<dbReference type="PANTHER" id="PTHR13778">
    <property type="entry name" value="GLYCOSYLTRANSFERASE 8 DOMAIN-CONTAINING PROTEIN"/>
    <property type="match status" value="1"/>
</dbReference>
<dbReference type="PANTHER" id="PTHR13778:SF47">
    <property type="entry name" value="LIPOPOLYSACCHARIDE 1,3-GALACTOSYLTRANSFERASE"/>
    <property type="match status" value="1"/>
</dbReference>
<evidence type="ECO:0008006" key="5">
    <source>
        <dbReference type="Google" id="ProtNLM"/>
    </source>
</evidence>
<keyword evidence="3" id="KW-0479">Metal-binding</keyword>
<evidence type="ECO:0000256" key="2">
    <source>
        <dbReference type="ARBA" id="ARBA00022679"/>
    </source>
</evidence>
<dbReference type="EMBL" id="LAZR01002949">
    <property type="protein sequence ID" value="KKN23674.1"/>
    <property type="molecule type" value="Genomic_DNA"/>
</dbReference>
<protein>
    <recommendedName>
        <fullName evidence="5">Glycosyl transferase family 8 C-terminal domain-containing protein</fullName>
    </recommendedName>
</protein>
<evidence type="ECO:0000256" key="3">
    <source>
        <dbReference type="ARBA" id="ARBA00022723"/>
    </source>
</evidence>